<gene>
    <name evidence="2" type="ORF">KQX54_007223</name>
</gene>
<dbReference type="Proteomes" id="UP000826195">
    <property type="component" value="Unassembled WGS sequence"/>
</dbReference>
<sequence length="222" mass="25391">MSIGFLGLLYFILFKSIGLLPWHFNYMKIFKWNPALHYYNYGFSTSLLGTYWNVLYSLGLAYVDYCYMVYFPEILPKKIGVMIVQEQKLLQCASLGIENYYQHDKCYGYKGANCIDSSECLSTAYECRSGICQEARNATLKGVECSAKYDKTVCWVPGTISNRRYALEAYKFPLGPVEYVCRVNKNGVTVLGKVVKALFHSNTCKYIWKGEASSSSDFEVCR</sequence>
<organism evidence="2 3">
    <name type="scientific">Cotesia glomerata</name>
    <name type="common">Lepidopteran parasitic wasp</name>
    <name type="synonym">Apanteles glomeratus</name>
    <dbReference type="NCBI Taxonomy" id="32391"/>
    <lineage>
        <taxon>Eukaryota</taxon>
        <taxon>Metazoa</taxon>
        <taxon>Ecdysozoa</taxon>
        <taxon>Arthropoda</taxon>
        <taxon>Hexapoda</taxon>
        <taxon>Insecta</taxon>
        <taxon>Pterygota</taxon>
        <taxon>Neoptera</taxon>
        <taxon>Endopterygota</taxon>
        <taxon>Hymenoptera</taxon>
        <taxon>Apocrita</taxon>
        <taxon>Ichneumonoidea</taxon>
        <taxon>Braconidae</taxon>
        <taxon>Microgastrinae</taxon>
        <taxon>Cotesia</taxon>
    </lineage>
</organism>
<protein>
    <submittedName>
        <fullName evidence="2">Uncharacterized protein</fullName>
    </submittedName>
</protein>
<feature type="transmembrane region" description="Helical" evidence="1">
    <location>
        <begin position="50"/>
        <end position="70"/>
    </location>
</feature>
<comment type="caution">
    <text evidence="2">The sequence shown here is derived from an EMBL/GenBank/DDBJ whole genome shotgun (WGS) entry which is preliminary data.</text>
</comment>
<accession>A0AAV7HWM4</accession>
<reference evidence="2 3" key="1">
    <citation type="journal article" date="2021" name="J. Hered.">
        <title>A chromosome-level genome assembly of the parasitoid wasp, Cotesia glomerata (Hymenoptera: Braconidae).</title>
        <authorList>
            <person name="Pinto B.J."/>
            <person name="Weis J.J."/>
            <person name="Gamble T."/>
            <person name="Ode P.J."/>
            <person name="Paul R."/>
            <person name="Zaspel J.M."/>
        </authorList>
    </citation>
    <scope>NUCLEOTIDE SEQUENCE [LARGE SCALE GENOMIC DNA]</scope>
    <source>
        <strain evidence="2">CgM1</strain>
    </source>
</reference>
<evidence type="ECO:0000313" key="3">
    <source>
        <dbReference type="Proteomes" id="UP000826195"/>
    </source>
</evidence>
<dbReference type="AlphaFoldDB" id="A0AAV7HWM4"/>
<keyword evidence="3" id="KW-1185">Reference proteome</keyword>
<dbReference type="EMBL" id="JAHXZJ010002982">
    <property type="protein sequence ID" value="KAH0534712.1"/>
    <property type="molecule type" value="Genomic_DNA"/>
</dbReference>
<evidence type="ECO:0000256" key="1">
    <source>
        <dbReference type="SAM" id="Phobius"/>
    </source>
</evidence>
<evidence type="ECO:0000313" key="2">
    <source>
        <dbReference type="EMBL" id="KAH0534712.1"/>
    </source>
</evidence>
<keyword evidence="1" id="KW-0812">Transmembrane</keyword>
<keyword evidence="1" id="KW-1133">Transmembrane helix</keyword>
<keyword evidence="1" id="KW-0472">Membrane</keyword>
<proteinExistence type="predicted"/>
<name>A0AAV7HWM4_COTGL</name>